<dbReference type="Proteomes" id="UP000722459">
    <property type="component" value="Unassembled WGS sequence"/>
</dbReference>
<protein>
    <submittedName>
        <fullName evidence="7">Amino acid permease</fullName>
    </submittedName>
</protein>
<comment type="subcellular location">
    <subcellularLocation>
        <location evidence="1">Cell membrane</location>
        <topology evidence="1">Multi-pass membrane protein</topology>
    </subcellularLocation>
</comment>
<dbReference type="AlphaFoldDB" id="A0A8T5GEY9"/>
<evidence type="ECO:0000256" key="2">
    <source>
        <dbReference type="ARBA" id="ARBA00022475"/>
    </source>
</evidence>
<accession>A0A8T5GEY9</accession>
<keyword evidence="5 6" id="KW-0472">Membrane</keyword>
<feature type="transmembrane region" description="Helical" evidence="6">
    <location>
        <begin position="366"/>
        <end position="389"/>
    </location>
</feature>
<keyword evidence="4 6" id="KW-1133">Transmembrane helix</keyword>
<feature type="transmembrane region" description="Helical" evidence="6">
    <location>
        <begin position="410"/>
        <end position="433"/>
    </location>
</feature>
<feature type="transmembrane region" description="Helical" evidence="6">
    <location>
        <begin position="343"/>
        <end position="360"/>
    </location>
</feature>
<feature type="transmembrane region" description="Helical" evidence="6">
    <location>
        <begin position="56"/>
        <end position="77"/>
    </location>
</feature>
<name>A0A8T5GEY9_9ARCH</name>
<keyword evidence="3 6" id="KW-0812">Transmembrane</keyword>
<feature type="transmembrane region" description="Helical" evidence="6">
    <location>
        <begin position="128"/>
        <end position="150"/>
    </location>
</feature>
<feature type="transmembrane region" description="Helical" evidence="6">
    <location>
        <begin position="27"/>
        <end position="44"/>
    </location>
</feature>
<feature type="transmembrane region" description="Helical" evidence="6">
    <location>
        <begin position="98"/>
        <end position="122"/>
    </location>
</feature>
<evidence type="ECO:0000256" key="4">
    <source>
        <dbReference type="ARBA" id="ARBA00022989"/>
    </source>
</evidence>
<keyword evidence="2" id="KW-1003">Cell membrane</keyword>
<feature type="transmembrane region" description="Helical" evidence="6">
    <location>
        <begin position="296"/>
        <end position="322"/>
    </location>
</feature>
<dbReference type="PANTHER" id="PTHR42770">
    <property type="entry name" value="AMINO ACID TRANSPORTER-RELATED"/>
    <property type="match status" value="1"/>
</dbReference>
<dbReference type="EMBL" id="JABJNZ010000046">
    <property type="protein sequence ID" value="MBT4870573.1"/>
    <property type="molecule type" value="Genomic_DNA"/>
</dbReference>
<feature type="transmembrane region" description="Helical" evidence="6">
    <location>
        <begin position="439"/>
        <end position="462"/>
    </location>
</feature>
<dbReference type="InterPro" id="IPR002293">
    <property type="entry name" value="AA/rel_permease1"/>
</dbReference>
<feature type="transmembrane region" description="Helical" evidence="6">
    <location>
        <begin position="240"/>
        <end position="262"/>
    </location>
</feature>
<dbReference type="Pfam" id="PF13520">
    <property type="entry name" value="AA_permease_2"/>
    <property type="match status" value="1"/>
</dbReference>
<dbReference type="InterPro" id="IPR050367">
    <property type="entry name" value="APC_superfamily"/>
</dbReference>
<evidence type="ECO:0000256" key="1">
    <source>
        <dbReference type="ARBA" id="ARBA00004651"/>
    </source>
</evidence>
<gene>
    <name evidence="7" type="ORF">HON47_03300</name>
</gene>
<dbReference type="PIRSF" id="PIRSF006060">
    <property type="entry name" value="AA_transporter"/>
    <property type="match status" value="1"/>
</dbReference>
<sequence>MRHKKATPDPQKLPMDTLKKSITLKQATIYGIGIILGAGIYALIGEAAGMAGNAVWLAFVVSAIIASFTALSYAELSKLFPKSAAEFVYVQETTKSKALAFFIGYMTILTGFISAAAVALGFSTYFKIFGIGNPIFIAIAVIVILSIINFRGIEESAKLNTIFTIIEAGGLIFIIIIGLSFIGSVDLLSVPSGATPFSMDFFAPILGAAALIFFAYLGFEDIANIAEETKNPKKTVPLALLISLIVTTIIYVLVAVVAISVVPAAELAASSAGHSISEGPLALVASTALANPIGGLLFTFIALFATANTILILLIVSSRMLYGMARENTLPKALAKIHKKNKTPYIAIAVAGVISILFALSGSIGVVAALTNLGVFLVFFAVNGALIAYRYNNRKEKKKDDGFRVPGNIGWLPILPTLGAIFCFLMFATQYWAPIDLGFIQMPLIVFGMLVFLTAFPVFYFYRKNRSFFDKEF</sequence>
<evidence type="ECO:0000256" key="6">
    <source>
        <dbReference type="SAM" id="Phobius"/>
    </source>
</evidence>
<evidence type="ECO:0000313" key="8">
    <source>
        <dbReference type="Proteomes" id="UP000722459"/>
    </source>
</evidence>
<reference evidence="7" key="1">
    <citation type="journal article" date="2021" name="ISME J.">
        <title>Mercury methylation by metabolically versatile and cosmopolitan marine bacteria.</title>
        <authorList>
            <person name="Lin H."/>
            <person name="Ascher D.B."/>
            <person name="Myung Y."/>
            <person name="Lamborg C.H."/>
            <person name="Hallam S.J."/>
            <person name="Gionfriddo C.M."/>
            <person name="Holt K.E."/>
            <person name="Moreau J.W."/>
        </authorList>
    </citation>
    <scope>NUCLEOTIDE SEQUENCE</scope>
    <source>
        <strain evidence="7">SI075_bin30</strain>
    </source>
</reference>
<dbReference type="Gene3D" id="1.20.1740.10">
    <property type="entry name" value="Amino acid/polyamine transporter I"/>
    <property type="match status" value="1"/>
</dbReference>
<feature type="transmembrane region" description="Helical" evidence="6">
    <location>
        <begin position="201"/>
        <end position="219"/>
    </location>
</feature>
<dbReference type="GO" id="GO:0022857">
    <property type="term" value="F:transmembrane transporter activity"/>
    <property type="evidence" value="ECO:0007669"/>
    <property type="project" value="InterPro"/>
</dbReference>
<dbReference type="GO" id="GO:0005886">
    <property type="term" value="C:plasma membrane"/>
    <property type="evidence" value="ECO:0007669"/>
    <property type="project" value="UniProtKB-SubCell"/>
</dbReference>
<dbReference type="PANTHER" id="PTHR42770:SF11">
    <property type="entry name" value="INNER MEMBRANE TRANSPORT PROTEIN YBAT"/>
    <property type="match status" value="1"/>
</dbReference>
<feature type="transmembrane region" description="Helical" evidence="6">
    <location>
        <begin position="162"/>
        <end position="181"/>
    </location>
</feature>
<proteinExistence type="predicted"/>
<comment type="caution">
    <text evidence="7">The sequence shown here is derived from an EMBL/GenBank/DDBJ whole genome shotgun (WGS) entry which is preliminary data.</text>
</comment>
<evidence type="ECO:0000256" key="5">
    <source>
        <dbReference type="ARBA" id="ARBA00023136"/>
    </source>
</evidence>
<evidence type="ECO:0000313" key="7">
    <source>
        <dbReference type="EMBL" id="MBT4870573.1"/>
    </source>
</evidence>
<evidence type="ECO:0000256" key="3">
    <source>
        <dbReference type="ARBA" id="ARBA00022692"/>
    </source>
</evidence>
<organism evidence="7 8">
    <name type="scientific">Candidatus Iainarchaeum sp</name>
    <dbReference type="NCBI Taxonomy" id="3101447"/>
    <lineage>
        <taxon>Archaea</taxon>
        <taxon>Candidatus Iainarchaeota</taxon>
        <taxon>Candidatus Iainarchaeia</taxon>
        <taxon>Candidatus Iainarchaeales</taxon>
        <taxon>Candidatus Iainarchaeaceae</taxon>
        <taxon>Candidatus Iainarchaeum</taxon>
    </lineage>
</organism>